<dbReference type="RefSeq" id="WP_281796039.1">
    <property type="nucleotide sequence ID" value="NZ_BSDR01000001.1"/>
</dbReference>
<gene>
    <name evidence="1" type="ORF">DAMNIGENAA_33630</name>
</gene>
<protein>
    <submittedName>
        <fullName evidence="1">Uncharacterized protein</fullName>
    </submittedName>
</protein>
<comment type="caution">
    <text evidence="1">The sequence shown here is derived from an EMBL/GenBank/DDBJ whole genome shotgun (WGS) entry which is preliminary data.</text>
</comment>
<evidence type="ECO:0000313" key="2">
    <source>
        <dbReference type="Proteomes" id="UP001144372"/>
    </source>
</evidence>
<keyword evidence="2" id="KW-1185">Reference proteome</keyword>
<dbReference type="EMBL" id="BSDR01000001">
    <property type="protein sequence ID" value="GLI35930.1"/>
    <property type="molecule type" value="Genomic_DNA"/>
</dbReference>
<accession>A0A9W6FVV7</accession>
<sequence length="45" mass="5039">MTETAKKRATYEDLYSIPGNMIGEIIKGKLTVTLLKSDAIMNHEL</sequence>
<proteinExistence type="predicted"/>
<organism evidence="1 2">
    <name type="scientific">Desulforhabdus amnigena</name>
    <dbReference type="NCBI Taxonomy" id="40218"/>
    <lineage>
        <taxon>Bacteria</taxon>
        <taxon>Pseudomonadati</taxon>
        <taxon>Thermodesulfobacteriota</taxon>
        <taxon>Syntrophobacteria</taxon>
        <taxon>Syntrophobacterales</taxon>
        <taxon>Syntrophobacteraceae</taxon>
        <taxon>Desulforhabdus</taxon>
    </lineage>
</organism>
<name>A0A9W6FVV7_9BACT</name>
<reference evidence="1" key="1">
    <citation type="submission" date="2022-12" db="EMBL/GenBank/DDBJ databases">
        <title>Reference genome sequencing for broad-spectrum identification of bacterial and archaeal isolates by mass spectrometry.</title>
        <authorList>
            <person name="Sekiguchi Y."/>
            <person name="Tourlousse D.M."/>
        </authorList>
    </citation>
    <scope>NUCLEOTIDE SEQUENCE</scope>
    <source>
        <strain evidence="1">ASRB1</strain>
    </source>
</reference>
<dbReference type="Proteomes" id="UP001144372">
    <property type="component" value="Unassembled WGS sequence"/>
</dbReference>
<evidence type="ECO:0000313" key="1">
    <source>
        <dbReference type="EMBL" id="GLI35930.1"/>
    </source>
</evidence>
<dbReference type="AlphaFoldDB" id="A0A9W6FVV7"/>